<dbReference type="AlphaFoldDB" id="A0A1L9RV55"/>
<keyword evidence="3" id="KW-0238">DNA-binding</keyword>
<dbReference type="VEuPathDB" id="FungiDB:ASPWEDRAFT_168635"/>
<name>A0A1L9RV55_ASPWE</name>
<keyword evidence="5" id="KW-0539">Nucleus</keyword>
<evidence type="ECO:0000256" key="1">
    <source>
        <dbReference type="ARBA" id="ARBA00004123"/>
    </source>
</evidence>
<accession>A0A1L9RV55</accession>
<proteinExistence type="predicted"/>
<dbReference type="RefSeq" id="XP_040692423.1">
    <property type="nucleotide sequence ID" value="XM_040830320.1"/>
</dbReference>
<keyword evidence="2" id="KW-0805">Transcription regulation</keyword>
<dbReference type="SUPFAM" id="SSF57701">
    <property type="entry name" value="Zn2/Cys6 DNA-binding domain"/>
    <property type="match status" value="1"/>
</dbReference>
<dbReference type="InterPro" id="IPR001138">
    <property type="entry name" value="Zn2Cys6_DnaBD"/>
</dbReference>
<keyword evidence="4" id="KW-0804">Transcription</keyword>
<gene>
    <name evidence="8" type="ORF">ASPWEDRAFT_168635</name>
</gene>
<dbReference type="STRING" id="1073089.A0A1L9RV55"/>
<feature type="domain" description="Zn(2)-C6 fungal-type" evidence="7">
    <location>
        <begin position="9"/>
        <end position="37"/>
    </location>
</feature>
<dbReference type="Gene3D" id="4.10.240.10">
    <property type="entry name" value="Zn(2)-C6 fungal-type DNA-binding domain"/>
    <property type="match status" value="1"/>
</dbReference>
<dbReference type="GO" id="GO:0008270">
    <property type="term" value="F:zinc ion binding"/>
    <property type="evidence" value="ECO:0007669"/>
    <property type="project" value="InterPro"/>
</dbReference>
<dbReference type="PANTHER" id="PTHR37534:SF46">
    <property type="entry name" value="ZN(II)2CYS6 TRANSCRIPTION FACTOR (EUROFUNG)"/>
    <property type="match status" value="1"/>
</dbReference>
<dbReference type="PROSITE" id="PS50048">
    <property type="entry name" value="ZN2_CY6_FUNGAL_2"/>
    <property type="match status" value="1"/>
</dbReference>
<dbReference type="Pfam" id="PF11951">
    <property type="entry name" value="Fungal_trans_2"/>
    <property type="match status" value="1"/>
</dbReference>
<dbReference type="EMBL" id="KV878210">
    <property type="protein sequence ID" value="OJJ38747.1"/>
    <property type="molecule type" value="Genomic_DNA"/>
</dbReference>
<dbReference type="InterPro" id="IPR021858">
    <property type="entry name" value="Fun_TF"/>
</dbReference>
<dbReference type="GO" id="GO:0005634">
    <property type="term" value="C:nucleus"/>
    <property type="evidence" value="ECO:0007669"/>
    <property type="project" value="UniProtKB-SubCell"/>
</dbReference>
<reference evidence="9" key="1">
    <citation type="journal article" date="2017" name="Genome Biol.">
        <title>Comparative genomics reveals high biological diversity and specific adaptations in the industrially and medically important fungal genus Aspergillus.</title>
        <authorList>
            <person name="de Vries R.P."/>
            <person name="Riley R."/>
            <person name="Wiebenga A."/>
            <person name="Aguilar-Osorio G."/>
            <person name="Amillis S."/>
            <person name="Uchima C.A."/>
            <person name="Anderluh G."/>
            <person name="Asadollahi M."/>
            <person name="Askin M."/>
            <person name="Barry K."/>
            <person name="Battaglia E."/>
            <person name="Bayram O."/>
            <person name="Benocci T."/>
            <person name="Braus-Stromeyer S.A."/>
            <person name="Caldana C."/>
            <person name="Canovas D."/>
            <person name="Cerqueira G.C."/>
            <person name="Chen F."/>
            <person name="Chen W."/>
            <person name="Choi C."/>
            <person name="Clum A."/>
            <person name="Dos Santos R.A."/>
            <person name="Damasio A.R."/>
            <person name="Diallinas G."/>
            <person name="Emri T."/>
            <person name="Fekete E."/>
            <person name="Flipphi M."/>
            <person name="Freyberg S."/>
            <person name="Gallo A."/>
            <person name="Gournas C."/>
            <person name="Habgood R."/>
            <person name="Hainaut M."/>
            <person name="Harispe M.L."/>
            <person name="Henrissat B."/>
            <person name="Hilden K.S."/>
            <person name="Hope R."/>
            <person name="Hossain A."/>
            <person name="Karabika E."/>
            <person name="Karaffa L."/>
            <person name="Karanyi Z."/>
            <person name="Krasevec N."/>
            <person name="Kuo A."/>
            <person name="Kusch H."/>
            <person name="LaButti K."/>
            <person name="Lagendijk E.L."/>
            <person name="Lapidus A."/>
            <person name="Levasseur A."/>
            <person name="Lindquist E."/>
            <person name="Lipzen A."/>
            <person name="Logrieco A.F."/>
            <person name="MacCabe A."/>
            <person name="Maekelae M.R."/>
            <person name="Malavazi I."/>
            <person name="Melin P."/>
            <person name="Meyer V."/>
            <person name="Mielnichuk N."/>
            <person name="Miskei M."/>
            <person name="Molnar A.P."/>
            <person name="Mule G."/>
            <person name="Ngan C.Y."/>
            <person name="Orejas M."/>
            <person name="Orosz E."/>
            <person name="Ouedraogo J.P."/>
            <person name="Overkamp K.M."/>
            <person name="Park H.-S."/>
            <person name="Perrone G."/>
            <person name="Piumi F."/>
            <person name="Punt P.J."/>
            <person name="Ram A.F."/>
            <person name="Ramon A."/>
            <person name="Rauscher S."/>
            <person name="Record E."/>
            <person name="Riano-Pachon D.M."/>
            <person name="Robert V."/>
            <person name="Roehrig J."/>
            <person name="Ruller R."/>
            <person name="Salamov A."/>
            <person name="Salih N.S."/>
            <person name="Samson R.A."/>
            <person name="Sandor E."/>
            <person name="Sanguinetti M."/>
            <person name="Schuetze T."/>
            <person name="Sepcic K."/>
            <person name="Shelest E."/>
            <person name="Sherlock G."/>
            <person name="Sophianopoulou V."/>
            <person name="Squina F.M."/>
            <person name="Sun H."/>
            <person name="Susca A."/>
            <person name="Todd R.B."/>
            <person name="Tsang A."/>
            <person name="Unkles S.E."/>
            <person name="van de Wiele N."/>
            <person name="van Rossen-Uffink D."/>
            <person name="Oliveira J.V."/>
            <person name="Vesth T.C."/>
            <person name="Visser J."/>
            <person name="Yu J.-H."/>
            <person name="Zhou M."/>
            <person name="Andersen M.R."/>
            <person name="Archer D.B."/>
            <person name="Baker S.E."/>
            <person name="Benoit I."/>
            <person name="Brakhage A.A."/>
            <person name="Braus G.H."/>
            <person name="Fischer R."/>
            <person name="Frisvad J.C."/>
            <person name="Goldman G.H."/>
            <person name="Houbraken J."/>
            <person name="Oakley B."/>
            <person name="Pocsi I."/>
            <person name="Scazzocchio C."/>
            <person name="Seiboth B."/>
            <person name="vanKuyk P.A."/>
            <person name="Wortman J."/>
            <person name="Dyer P.S."/>
            <person name="Grigoriev I.V."/>
        </authorList>
    </citation>
    <scope>NUCLEOTIDE SEQUENCE [LARGE SCALE GENOMIC DNA]</scope>
    <source>
        <strain evidence="9">DTO 134E9</strain>
    </source>
</reference>
<evidence type="ECO:0000259" key="7">
    <source>
        <dbReference type="PROSITE" id="PS50048"/>
    </source>
</evidence>
<evidence type="ECO:0000256" key="5">
    <source>
        <dbReference type="ARBA" id="ARBA00023242"/>
    </source>
</evidence>
<dbReference type="PROSITE" id="PS00463">
    <property type="entry name" value="ZN2_CY6_FUNGAL_1"/>
    <property type="match status" value="1"/>
</dbReference>
<dbReference type="GO" id="GO:0000981">
    <property type="term" value="F:DNA-binding transcription factor activity, RNA polymerase II-specific"/>
    <property type="evidence" value="ECO:0007669"/>
    <property type="project" value="InterPro"/>
</dbReference>
<dbReference type="Proteomes" id="UP000184383">
    <property type="component" value="Unassembled WGS sequence"/>
</dbReference>
<keyword evidence="9" id="KW-1185">Reference proteome</keyword>
<evidence type="ECO:0000256" key="4">
    <source>
        <dbReference type="ARBA" id="ARBA00023163"/>
    </source>
</evidence>
<protein>
    <recommendedName>
        <fullName evidence="7">Zn(2)-C6 fungal-type domain-containing protein</fullName>
    </recommendedName>
</protein>
<evidence type="ECO:0000313" key="8">
    <source>
        <dbReference type="EMBL" id="OJJ38747.1"/>
    </source>
</evidence>
<dbReference type="SMART" id="SM00066">
    <property type="entry name" value="GAL4"/>
    <property type="match status" value="1"/>
</dbReference>
<evidence type="ECO:0000256" key="6">
    <source>
        <dbReference type="SAM" id="MobiDB-lite"/>
    </source>
</evidence>
<dbReference type="CDD" id="cd00067">
    <property type="entry name" value="GAL4"/>
    <property type="match status" value="1"/>
</dbReference>
<evidence type="ECO:0000256" key="3">
    <source>
        <dbReference type="ARBA" id="ARBA00023125"/>
    </source>
</evidence>
<dbReference type="Pfam" id="PF00172">
    <property type="entry name" value="Zn_clus"/>
    <property type="match status" value="1"/>
</dbReference>
<evidence type="ECO:0000313" key="9">
    <source>
        <dbReference type="Proteomes" id="UP000184383"/>
    </source>
</evidence>
<feature type="region of interest" description="Disordered" evidence="6">
    <location>
        <begin position="60"/>
        <end position="125"/>
    </location>
</feature>
<dbReference type="GO" id="GO:0003677">
    <property type="term" value="F:DNA binding"/>
    <property type="evidence" value="ECO:0007669"/>
    <property type="project" value="UniProtKB-KW"/>
</dbReference>
<dbReference type="GeneID" id="63746168"/>
<evidence type="ECO:0000256" key="2">
    <source>
        <dbReference type="ARBA" id="ARBA00023015"/>
    </source>
</evidence>
<dbReference type="PANTHER" id="PTHR37534">
    <property type="entry name" value="TRANSCRIPTIONAL ACTIVATOR PROTEIN UGA3"/>
    <property type="match status" value="1"/>
</dbReference>
<organism evidence="8 9">
    <name type="scientific">Aspergillus wentii DTO 134E9</name>
    <dbReference type="NCBI Taxonomy" id="1073089"/>
    <lineage>
        <taxon>Eukaryota</taxon>
        <taxon>Fungi</taxon>
        <taxon>Dikarya</taxon>
        <taxon>Ascomycota</taxon>
        <taxon>Pezizomycotina</taxon>
        <taxon>Eurotiomycetes</taxon>
        <taxon>Eurotiomycetidae</taxon>
        <taxon>Eurotiales</taxon>
        <taxon>Aspergillaceae</taxon>
        <taxon>Aspergillus</taxon>
        <taxon>Aspergillus subgen. Cremei</taxon>
    </lineage>
</organism>
<comment type="subcellular location">
    <subcellularLocation>
        <location evidence="1">Nucleus</location>
    </subcellularLocation>
</comment>
<sequence>MNGKRSRSGCLTCRRRHHKCDESKPTCLNCRLRGAKCEGYSITLSDFTVRDGFNGQMVARAVRGSPRERSRKRLRTVSEESNHSGDSPDAGQSKDDSGLSDSQRVQEEWQIDPITTTNSSPMALPEGMNIIPVDGSWWNSPARSRAATPSVLMDLPVVPDLESLDWTLPDLVADDNIDETRDAPTTSTGIEEGLLQLMDKPVLWSTPDDPFDQYLFSHYMDNLSLRLYPVKPDQNPYRVVYGTLAAQSQPLLKTILFASAFHLSNLGRLPKFALQPYRDAMRKAFRDAVVSEDQLVGVGATVLLSIVFDVIGSGLESWSSKLNGCRQLFKKALARSSSPIDAELQCMIVQYNWAAIMSRTLLRGQTGSEELECIDVADNTDTPENIDAAYHQSHWWQNLPDHRMHLLLREATDLSLAVDRVKTAPESSVDDLLQLMPQAGELLDKINHWHPDTSQVDPEYVNSVHLFNTVWRQGMRCYVYHEIYALPSSDARIQGCVETCVASLKSLSWLQACLFPVFITAIHAQTKESRLCFEEGLMRMHTSLAFQTPVSVMLMLKNIWEVRDANPGRMKWRDIIKESGSELNILL</sequence>
<dbReference type="InterPro" id="IPR036864">
    <property type="entry name" value="Zn2-C6_fun-type_DNA-bd_sf"/>
</dbReference>
<dbReference type="OrthoDB" id="5419315at2759"/>